<sequence>MTGDEHTEEVTVTTPESEVEAVETDAVDAVEADATEVDAVEAEATEIDADEAEVEAAPVVKHSLNGAHHLAQTVGRRKEAIVRVRLVPGTGKFTLNGKSLEQYFPNKVHQQLIREPLVTTEKPETFDVLATLRGGGTTGQAGALRLAIARALIAIDIEDRPVLKKAGFLTRDPRVKERKKYGLKKARKAPQYSKR</sequence>
<dbReference type="Proteomes" id="UP000239494">
    <property type="component" value="Unassembled WGS sequence"/>
</dbReference>
<evidence type="ECO:0000256" key="1">
    <source>
        <dbReference type="ARBA" id="ARBA00005251"/>
    </source>
</evidence>
<dbReference type="GO" id="GO:0006412">
    <property type="term" value="P:translation"/>
    <property type="evidence" value="ECO:0007669"/>
    <property type="project" value="UniProtKB-UniRule"/>
</dbReference>
<evidence type="ECO:0000256" key="5">
    <source>
        <dbReference type="HAMAP-Rule" id="MF_00532"/>
    </source>
</evidence>
<comment type="similarity">
    <text evidence="1 5 6">Belongs to the universal ribosomal protein uS9 family.</text>
</comment>
<reference evidence="8 9" key="1">
    <citation type="submission" date="2018-03" db="EMBL/GenBank/DDBJ databases">
        <title>Genomic Encyclopedia of Archaeal and Bacterial Type Strains, Phase II (KMG-II): from individual species to whole genera.</title>
        <authorList>
            <person name="Goeker M."/>
        </authorList>
    </citation>
    <scope>NUCLEOTIDE SEQUENCE [LARGE SCALE GENOMIC DNA]</scope>
    <source>
        <strain evidence="8 9">DSM 44720</strain>
    </source>
</reference>
<evidence type="ECO:0000256" key="6">
    <source>
        <dbReference type="RuleBase" id="RU003815"/>
    </source>
</evidence>
<dbReference type="PANTHER" id="PTHR21569:SF1">
    <property type="entry name" value="SMALL RIBOSOMAL SUBUNIT PROTEIN US9M"/>
    <property type="match status" value="1"/>
</dbReference>
<comment type="caution">
    <text evidence="8">The sequence shown here is derived from an EMBL/GenBank/DDBJ whole genome shotgun (WGS) entry which is preliminary data.</text>
</comment>
<accession>A0A2T0TD58</accession>
<evidence type="ECO:0000313" key="8">
    <source>
        <dbReference type="EMBL" id="PRY43596.1"/>
    </source>
</evidence>
<dbReference type="InterPro" id="IPR014721">
    <property type="entry name" value="Ribsml_uS5_D2-typ_fold_subgr"/>
</dbReference>
<organism evidence="8 9">
    <name type="scientific">Umezawaea tangerina</name>
    <dbReference type="NCBI Taxonomy" id="84725"/>
    <lineage>
        <taxon>Bacteria</taxon>
        <taxon>Bacillati</taxon>
        <taxon>Actinomycetota</taxon>
        <taxon>Actinomycetes</taxon>
        <taxon>Pseudonocardiales</taxon>
        <taxon>Pseudonocardiaceae</taxon>
        <taxon>Umezawaea</taxon>
    </lineage>
</organism>
<dbReference type="PANTHER" id="PTHR21569">
    <property type="entry name" value="RIBOSOMAL PROTEIN S9"/>
    <property type="match status" value="1"/>
</dbReference>
<keyword evidence="3 5" id="KW-0687">Ribonucleoprotein</keyword>
<evidence type="ECO:0000313" key="9">
    <source>
        <dbReference type="Proteomes" id="UP000239494"/>
    </source>
</evidence>
<evidence type="ECO:0000256" key="7">
    <source>
        <dbReference type="SAM" id="MobiDB-lite"/>
    </source>
</evidence>
<keyword evidence="2 5" id="KW-0689">Ribosomal protein</keyword>
<dbReference type="AlphaFoldDB" id="A0A2T0TD58"/>
<proteinExistence type="inferred from homology"/>
<dbReference type="HAMAP" id="MF_00532_B">
    <property type="entry name" value="Ribosomal_uS9_B"/>
    <property type="match status" value="1"/>
</dbReference>
<dbReference type="GO" id="GO:0015935">
    <property type="term" value="C:small ribosomal subunit"/>
    <property type="evidence" value="ECO:0007669"/>
    <property type="project" value="TreeGrafter"/>
</dbReference>
<dbReference type="GO" id="GO:0005737">
    <property type="term" value="C:cytoplasm"/>
    <property type="evidence" value="ECO:0007669"/>
    <property type="project" value="UniProtKB-ARBA"/>
</dbReference>
<evidence type="ECO:0000256" key="3">
    <source>
        <dbReference type="ARBA" id="ARBA00023274"/>
    </source>
</evidence>
<dbReference type="GO" id="GO:0003735">
    <property type="term" value="F:structural constituent of ribosome"/>
    <property type="evidence" value="ECO:0007669"/>
    <property type="project" value="InterPro"/>
</dbReference>
<dbReference type="GO" id="GO:0003723">
    <property type="term" value="F:RNA binding"/>
    <property type="evidence" value="ECO:0007669"/>
    <property type="project" value="TreeGrafter"/>
</dbReference>
<feature type="region of interest" description="Disordered" evidence="7">
    <location>
        <begin position="1"/>
        <end position="22"/>
    </location>
</feature>
<dbReference type="EMBL" id="PVTF01000003">
    <property type="protein sequence ID" value="PRY43596.1"/>
    <property type="molecule type" value="Genomic_DNA"/>
</dbReference>
<name>A0A2T0TD58_9PSEU</name>
<evidence type="ECO:0000256" key="2">
    <source>
        <dbReference type="ARBA" id="ARBA00022980"/>
    </source>
</evidence>
<dbReference type="Gene3D" id="3.30.230.10">
    <property type="match status" value="1"/>
</dbReference>
<dbReference type="InterPro" id="IPR020574">
    <property type="entry name" value="Ribosomal_uS9_CS"/>
</dbReference>
<dbReference type="InterPro" id="IPR020568">
    <property type="entry name" value="Ribosomal_Su5_D2-typ_SF"/>
</dbReference>
<dbReference type="FunFam" id="3.30.230.10:FF:000001">
    <property type="entry name" value="30S ribosomal protein S9"/>
    <property type="match status" value="1"/>
</dbReference>
<dbReference type="InterPro" id="IPR000754">
    <property type="entry name" value="Ribosomal_uS9"/>
</dbReference>
<keyword evidence="9" id="KW-1185">Reference proteome</keyword>
<dbReference type="Pfam" id="PF00380">
    <property type="entry name" value="Ribosomal_S9"/>
    <property type="match status" value="1"/>
</dbReference>
<dbReference type="PROSITE" id="PS00360">
    <property type="entry name" value="RIBOSOMAL_S9"/>
    <property type="match status" value="1"/>
</dbReference>
<gene>
    <name evidence="5" type="primary">rpsI</name>
    <name evidence="8" type="ORF">CLV43_103343</name>
</gene>
<protein>
    <recommendedName>
        <fullName evidence="4 5">Small ribosomal subunit protein uS9</fullName>
    </recommendedName>
</protein>
<dbReference type="SUPFAM" id="SSF54211">
    <property type="entry name" value="Ribosomal protein S5 domain 2-like"/>
    <property type="match status" value="1"/>
</dbReference>
<dbReference type="InterPro" id="IPR023035">
    <property type="entry name" value="Ribosomal_uS9_bac/plastid"/>
</dbReference>
<dbReference type="NCBIfam" id="NF001099">
    <property type="entry name" value="PRK00132.1"/>
    <property type="match status" value="1"/>
</dbReference>
<evidence type="ECO:0000256" key="4">
    <source>
        <dbReference type="ARBA" id="ARBA00035259"/>
    </source>
</evidence>